<organism evidence="3 4">
    <name type="scientific">Qipengyuania mesophila</name>
    <dbReference type="NCBI Taxonomy" id="2867246"/>
    <lineage>
        <taxon>Bacteria</taxon>
        <taxon>Pseudomonadati</taxon>
        <taxon>Pseudomonadota</taxon>
        <taxon>Alphaproteobacteria</taxon>
        <taxon>Sphingomonadales</taxon>
        <taxon>Erythrobacteraceae</taxon>
        <taxon>Qipengyuania</taxon>
    </lineage>
</organism>
<reference evidence="3 4" key="1">
    <citation type="submission" date="2021-08" db="EMBL/GenBank/DDBJ databases">
        <title>Comparative Genomics Analysis of the Genus Qipengyuania Reveals Extensive Genetic Diversity and Metabolic Versatility, Including the Description of Fifteen Novel Species.</title>
        <authorList>
            <person name="Liu Y."/>
        </authorList>
    </citation>
    <scope>NUCLEOTIDE SEQUENCE [LARGE SCALE GENOMIC DNA]</scope>
    <source>
        <strain evidence="3 4">YG27</strain>
    </source>
</reference>
<dbReference type="Proteomes" id="UP000782554">
    <property type="component" value="Unassembled WGS sequence"/>
</dbReference>
<sequence>MPKFVMWMGLAFGLVGSAIMAGGVWSWRSNQAIIDGGIRTEGIVVDLEFSSDSEGGGTYSPVVEFRDRDRRPHTYNASSGSNPPSYSRGEKVQIIYLPDTPEKALIDDFSGRWMLPVFLLVFGGIFATVGWVTCYFYFRRRLIVSRLKRVGVPIDAKFVECYRDTSTTVNGRSPWRVAAQASHPLTGKQTSFTSDPVWVDLSEQLSGKDVPVRVDPKNSKHYHVDLSAYVDEED</sequence>
<keyword evidence="1" id="KW-0472">Membrane</keyword>
<evidence type="ECO:0000313" key="3">
    <source>
        <dbReference type="EMBL" id="MBX7501055.1"/>
    </source>
</evidence>
<feature type="transmembrane region" description="Helical" evidence="1">
    <location>
        <begin position="113"/>
        <end position="138"/>
    </location>
</feature>
<accession>A0ABS7JTR9</accession>
<proteinExistence type="predicted"/>
<dbReference type="EMBL" id="JAIGNU010000001">
    <property type="protein sequence ID" value="MBX7501055.1"/>
    <property type="molecule type" value="Genomic_DNA"/>
</dbReference>
<dbReference type="RefSeq" id="WP_221601876.1">
    <property type="nucleotide sequence ID" value="NZ_JAIGNU010000001.1"/>
</dbReference>
<evidence type="ECO:0000313" key="4">
    <source>
        <dbReference type="Proteomes" id="UP000782554"/>
    </source>
</evidence>
<dbReference type="InterPro" id="IPR021994">
    <property type="entry name" value="DUF3592"/>
</dbReference>
<gene>
    <name evidence="3" type="ORF">K3181_06345</name>
</gene>
<keyword evidence="1" id="KW-1133">Transmembrane helix</keyword>
<protein>
    <submittedName>
        <fullName evidence="3">DUF3592 domain-containing protein</fullName>
    </submittedName>
</protein>
<name>A0ABS7JTR9_9SPHN</name>
<evidence type="ECO:0000256" key="1">
    <source>
        <dbReference type="SAM" id="Phobius"/>
    </source>
</evidence>
<feature type="domain" description="DUF3592" evidence="2">
    <location>
        <begin position="40"/>
        <end position="109"/>
    </location>
</feature>
<comment type="caution">
    <text evidence="3">The sequence shown here is derived from an EMBL/GenBank/DDBJ whole genome shotgun (WGS) entry which is preliminary data.</text>
</comment>
<dbReference type="Pfam" id="PF12158">
    <property type="entry name" value="DUF3592"/>
    <property type="match status" value="1"/>
</dbReference>
<evidence type="ECO:0000259" key="2">
    <source>
        <dbReference type="Pfam" id="PF12158"/>
    </source>
</evidence>
<keyword evidence="1" id="KW-0812">Transmembrane</keyword>
<keyword evidence="4" id="KW-1185">Reference proteome</keyword>